<dbReference type="PRINTS" id="PR00690">
    <property type="entry name" value="ADHESNFAMILY"/>
</dbReference>
<dbReference type="GO" id="GO:0046872">
    <property type="term" value="F:metal ion binding"/>
    <property type="evidence" value="ECO:0007669"/>
    <property type="project" value="InterPro"/>
</dbReference>
<feature type="signal peptide" evidence="5">
    <location>
        <begin position="1"/>
        <end position="29"/>
    </location>
</feature>
<dbReference type="RefSeq" id="WP_238339471.1">
    <property type="nucleotide sequence ID" value="NZ_VTOW01000002.1"/>
</dbReference>
<evidence type="ECO:0000256" key="3">
    <source>
        <dbReference type="ARBA" id="ARBA00022729"/>
    </source>
</evidence>
<dbReference type="PRINTS" id="PR00691">
    <property type="entry name" value="ADHESINB"/>
</dbReference>
<dbReference type="Gene3D" id="3.40.50.1980">
    <property type="entry name" value="Nitrogenase molybdenum iron protein domain"/>
    <property type="match status" value="2"/>
</dbReference>
<organism evidence="6 7">
    <name type="scientific">Candidatus Manganitrophus noduliformans</name>
    <dbReference type="NCBI Taxonomy" id="2606439"/>
    <lineage>
        <taxon>Bacteria</taxon>
        <taxon>Pseudomonadati</taxon>
        <taxon>Nitrospirota</taxon>
        <taxon>Nitrospiria</taxon>
        <taxon>Candidatus Troglogloeales</taxon>
        <taxon>Candidatus Manganitrophaceae</taxon>
        <taxon>Candidatus Manganitrophus</taxon>
    </lineage>
</organism>
<dbReference type="InterPro" id="IPR006129">
    <property type="entry name" value="AdhesinB"/>
</dbReference>
<dbReference type="AlphaFoldDB" id="A0A7X6IBI4"/>
<reference evidence="6 7" key="1">
    <citation type="journal article" date="2020" name="Nature">
        <title>Bacterial chemolithoautotrophy via manganese oxidation.</title>
        <authorList>
            <person name="Yu H."/>
            <person name="Leadbetter J.R."/>
        </authorList>
    </citation>
    <scope>NUCLEOTIDE SEQUENCE [LARGE SCALE GENOMIC DNA]</scope>
    <source>
        <strain evidence="6 7">Mn-1</strain>
    </source>
</reference>
<dbReference type="Pfam" id="PF01297">
    <property type="entry name" value="ZnuA"/>
    <property type="match status" value="1"/>
</dbReference>
<dbReference type="EMBL" id="VTOW01000002">
    <property type="protein sequence ID" value="NKE71511.1"/>
    <property type="molecule type" value="Genomic_DNA"/>
</dbReference>
<dbReference type="SUPFAM" id="SSF53807">
    <property type="entry name" value="Helical backbone' metal receptor"/>
    <property type="match status" value="1"/>
</dbReference>
<name>A0A7X6IBI4_9BACT</name>
<evidence type="ECO:0000313" key="7">
    <source>
        <dbReference type="Proteomes" id="UP000534783"/>
    </source>
</evidence>
<sequence>MLLSRQHKKLSFQAVLLLGSLLFATGLHAEDKIPIVVTLPVLKDFTEQIGGSSVEVKSLITGMESEHTYTPKPSDLLAIKEAKLLVKIGLGLEIWVNALIKNADRPDLRIVTTSDGVGLIRDHAERPEREHLDKTIDPQHAFKEQHTMGNPHIWLDPENVKIMIRHITDELIRFDPARRGEYLKNQSRYILELESLEAELKKKVNRLPNRNIVTHHPAWPYYARRFGFVIKGDILTQVGTEPSAKHLGELIKLMKREKVKVIVSEPQLNPKVPQILSEETGAGVVVLSPLPGALPGTESYVDLIRYNTETLIKALGGS</sequence>
<evidence type="ECO:0000256" key="4">
    <source>
        <dbReference type="RuleBase" id="RU003512"/>
    </source>
</evidence>
<dbReference type="PANTHER" id="PTHR42953">
    <property type="entry name" value="HIGH-AFFINITY ZINC UPTAKE SYSTEM PROTEIN ZNUA-RELATED"/>
    <property type="match status" value="1"/>
</dbReference>
<dbReference type="PANTHER" id="PTHR42953:SF3">
    <property type="entry name" value="HIGH-AFFINITY ZINC UPTAKE SYSTEM PROTEIN ZNUA"/>
    <property type="match status" value="1"/>
</dbReference>
<dbReference type="InterPro" id="IPR050492">
    <property type="entry name" value="Bact_metal-bind_prot9"/>
</dbReference>
<dbReference type="Proteomes" id="UP000534783">
    <property type="component" value="Unassembled WGS sequence"/>
</dbReference>
<keyword evidence="3 5" id="KW-0732">Signal</keyword>
<comment type="similarity">
    <text evidence="1 4">Belongs to the bacterial solute-binding protein 9 family.</text>
</comment>
<dbReference type="GO" id="GO:0007155">
    <property type="term" value="P:cell adhesion"/>
    <property type="evidence" value="ECO:0007669"/>
    <property type="project" value="InterPro"/>
</dbReference>
<protein>
    <submittedName>
        <fullName evidence="6">Zinc ABC transporter substrate-binding protein</fullName>
    </submittedName>
</protein>
<accession>A0A7X6IBI4</accession>
<proteinExistence type="inferred from homology"/>
<keyword evidence="7" id="KW-1185">Reference proteome</keyword>
<evidence type="ECO:0000256" key="5">
    <source>
        <dbReference type="SAM" id="SignalP"/>
    </source>
</evidence>
<evidence type="ECO:0000256" key="1">
    <source>
        <dbReference type="ARBA" id="ARBA00011028"/>
    </source>
</evidence>
<feature type="chain" id="PRO_5031054679" evidence="5">
    <location>
        <begin position="30"/>
        <end position="318"/>
    </location>
</feature>
<dbReference type="GO" id="GO:0030001">
    <property type="term" value="P:metal ion transport"/>
    <property type="evidence" value="ECO:0007669"/>
    <property type="project" value="InterPro"/>
</dbReference>
<keyword evidence="2 4" id="KW-0813">Transport</keyword>
<dbReference type="InterPro" id="IPR006127">
    <property type="entry name" value="ZnuA-like"/>
</dbReference>
<evidence type="ECO:0000313" key="6">
    <source>
        <dbReference type="EMBL" id="NKE71511.1"/>
    </source>
</evidence>
<dbReference type="InterPro" id="IPR006128">
    <property type="entry name" value="Lipoprotein_PsaA-like"/>
</dbReference>
<evidence type="ECO:0000256" key="2">
    <source>
        <dbReference type="ARBA" id="ARBA00022448"/>
    </source>
</evidence>
<comment type="caution">
    <text evidence="6">The sequence shown here is derived from an EMBL/GenBank/DDBJ whole genome shotgun (WGS) entry which is preliminary data.</text>
</comment>
<gene>
    <name evidence="6" type="ORF">MNODULE_12245</name>
</gene>